<keyword evidence="6" id="KW-0812">Transmembrane</keyword>
<dbReference type="KEGG" id="gvi:gll1055"/>
<feature type="active site" description="Charge relay system" evidence="5">
    <location>
        <position position="264"/>
    </location>
</feature>
<sequence length="659" mass="68789">MEWSGMSSGFSLHNLRAGALGLGGRVVAIQFLLAALFGLWPGVAVNAQPAGAGADETISRLGPRVLEFSRRKTVRGKPEAKIDVVVFALPALSETQRIKLEDLGIDAARAVRGGSPLAATPGVLRALSRLDFVVHIDDRHLTKMDSTIASYLAALDGGRPGGNPAALEVEVTLHPDLTAAQRQTLASFGLDPQAIAYDRVVGAVATQRLEQLAAQECVLGISLPSEEEQQQAPRLPARIDSPADVAKLHQRGWTGKGVKVAVIDGDFDPKDPRLAGGGGVLYAETVGAVRGESAAGKAHGTAVAAILRAVAPEAQLILLSVGSAPGGNVYRAIDRALALEADVINVSLGKAIPEESFLRGDGPLAQALGRKLAKRGTSLVVAAGNYNRSLAYLPDGGRFDGRRLLLGPQRQTQIRFFWPRRLPDNQVFVAWDDEYAPVARRASDLTLEVREARSDKVVGFSNDNQLGSKPPKEVLRLARPGSANFGKPGFIPVTGGGEYFAIAVGSAMPPQTMRGRALRVGVSQAAVLESPSNAASISAAPYALAAQSLMVGALEAKGGKFAIVPHSGRGPQLDGVPRPDVLARDAGALLRGTSAAAPFVSGVVAMLKSLQPDLKPPEIRELLKRTAGRGEAGGIDPVAAIGAVVSANGNTQFLTAVDH</sequence>
<dbReference type="eggNOG" id="COG1404">
    <property type="taxonomic scope" value="Bacteria"/>
</dbReference>
<dbReference type="Pfam" id="PF00082">
    <property type="entry name" value="Peptidase_S8"/>
    <property type="match status" value="2"/>
</dbReference>
<dbReference type="GO" id="GO:0004252">
    <property type="term" value="F:serine-type endopeptidase activity"/>
    <property type="evidence" value="ECO:0007669"/>
    <property type="project" value="UniProtKB-UniRule"/>
</dbReference>
<comment type="similarity">
    <text evidence="1 5">Belongs to the peptidase S8 family.</text>
</comment>
<evidence type="ECO:0000256" key="1">
    <source>
        <dbReference type="ARBA" id="ARBA00011073"/>
    </source>
</evidence>
<keyword evidence="6" id="KW-1133">Transmembrane helix</keyword>
<keyword evidence="3 5" id="KW-0378">Hydrolase</keyword>
<evidence type="ECO:0000256" key="4">
    <source>
        <dbReference type="ARBA" id="ARBA00022825"/>
    </source>
</evidence>
<keyword evidence="4 5" id="KW-0720">Serine protease</keyword>
<proteinExistence type="inferred from homology"/>
<dbReference type="STRING" id="251221.gene:10758534"/>
<dbReference type="InterPro" id="IPR036852">
    <property type="entry name" value="Peptidase_S8/S53_dom_sf"/>
</dbReference>
<dbReference type="OrthoDB" id="9762689at2"/>
<feature type="active site" description="Charge relay system" evidence="5">
    <location>
        <position position="594"/>
    </location>
</feature>
<organism evidence="8 9">
    <name type="scientific">Gloeobacter violaceus (strain ATCC 29082 / PCC 7421)</name>
    <dbReference type="NCBI Taxonomy" id="251221"/>
    <lineage>
        <taxon>Bacteria</taxon>
        <taxon>Bacillati</taxon>
        <taxon>Cyanobacteriota</taxon>
        <taxon>Cyanophyceae</taxon>
        <taxon>Gloeobacterales</taxon>
        <taxon>Gloeobacteraceae</taxon>
        <taxon>Gloeobacter</taxon>
    </lineage>
</organism>
<reference evidence="8 9" key="1">
    <citation type="journal article" date="2003" name="DNA Res.">
        <title>Complete genome structure of Gloeobacter violaceus PCC 7421, a cyanobacterium that lacks thylakoids.</title>
        <authorList>
            <person name="Nakamura Y."/>
            <person name="Kaneko T."/>
            <person name="Sato S."/>
            <person name="Mimuro M."/>
            <person name="Miyashita H."/>
            <person name="Tsuchiya T."/>
            <person name="Sasamoto S."/>
            <person name="Watanabe A."/>
            <person name="Kawashima K."/>
            <person name="Kishida Y."/>
            <person name="Kiyokawa C."/>
            <person name="Kohara M."/>
            <person name="Matsumoto M."/>
            <person name="Matsuno A."/>
            <person name="Nakazaki N."/>
            <person name="Shimpo S."/>
            <person name="Takeuchi C."/>
            <person name="Yamada M."/>
            <person name="Tabata S."/>
        </authorList>
    </citation>
    <scope>NUCLEOTIDE SEQUENCE [LARGE SCALE GENOMIC DNA]</scope>
    <source>
        <strain evidence="9">ATCC 29082 / PCC 7421</strain>
    </source>
</reference>
<dbReference type="Proteomes" id="UP000000557">
    <property type="component" value="Chromosome"/>
</dbReference>
<keyword evidence="9" id="KW-1185">Reference proteome</keyword>
<evidence type="ECO:0000256" key="3">
    <source>
        <dbReference type="ARBA" id="ARBA00022801"/>
    </source>
</evidence>
<feature type="domain" description="Peptidase S8/S53" evidence="7">
    <location>
        <begin position="528"/>
        <end position="630"/>
    </location>
</feature>
<dbReference type="PROSITE" id="PS51892">
    <property type="entry name" value="SUBTILASE"/>
    <property type="match status" value="1"/>
</dbReference>
<dbReference type="PRINTS" id="PR00723">
    <property type="entry name" value="SUBTILISIN"/>
</dbReference>
<dbReference type="PANTHER" id="PTHR43806">
    <property type="entry name" value="PEPTIDASE S8"/>
    <property type="match status" value="1"/>
</dbReference>
<accession>Q7NLR6</accession>
<keyword evidence="6" id="KW-0472">Membrane</keyword>
<protein>
    <submittedName>
        <fullName evidence="8">Gll1055 protein</fullName>
    </submittedName>
</protein>
<dbReference type="GO" id="GO:0006508">
    <property type="term" value="P:proteolysis"/>
    <property type="evidence" value="ECO:0007669"/>
    <property type="project" value="UniProtKB-KW"/>
</dbReference>
<dbReference type="SUPFAM" id="SSF52743">
    <property type="entry name" value="Subtilisin-like"/>
    <property type="match status" value="1"/>
</dbReference>
<evidence type="ECO:0000256" key="5">
    <source>
        <dbReference type="PROSITE-ProRule" id="PRU01240"/>
    </source>
</evidence>
<evidence type="ECO:0000256" key="2">
    <source>
        <dbReference type="ARBA" id="ARBA00022670"/>
    </source>
</evidence>
<evidence type="ECO:0000259" key="7">
    <source>
        <dbReference type="Pfam" id="PF00082"/>
    </source>
</evidence>
<reference evidence="8 9" key="2">
    <citation type="journal article" date="2003" name="DNA Res.">
        <title>Complete genome structure of Gloeobacter violaceus PCC 7421, a cyanobacterium that lacks thylakoids (supplement).</title>
        <authorList>
            <person name="Nakamura Y."/>
            <person name="Kaneko T."/>
            <person name="Sato S."/>
            <person name="Mimuro M."/>
            <person name="Miyashita H."/>
            <person name="Tsuchiya T."/>
            <person name="Sasamoto S."/>
            <person name="Watanabe A."/>
            <person name="Kawashima K."/>
            <person name="Kishida Y."/>
            <person name="Kiyokawa C."/>
            <person name="Kohara M."/>
            <person name="Matsumoto M."/>
            <person name="Matsuno A."/>
            <person name="Nakazaki N."/>
            <person name="Shimpo S."/>
            <person name="Takeuchi C."/>
            <person name="Yamada M."/>
            <person name="Tabata S."/>
        </authorList>
    </citation>
    <scope>NUCLEOTIDE SEQUENCE [LARGE SCALE GENOMIC DNA]</scope>
    <source>
        <strain evidence="9">ATCC 29082 / PCC 7421</strain>
    </source>
</reference>
<evidence type="ECO:0000313" key="9">
    <source>
        <dbReference type="Proteomes" id="UP000000557"/>
    </source>
</evidence>
<dbReference type="PROSITE" id="PS00138">
    <property type="entry name" value="SUBTILASE_SER"/>
    <property type="match status" value="1"/>
</dbReference>
<feature type="active site" description="Charge relay system" evidence="5">
    <location>
        <position position="299"/>
    </location>
</feature>
<feature type="transmembrane region" description="Helical" evidence="6">
    <location>
        <begin position="20"/>
        <end position="40"/>
    </location>
</feature>
<dbReference type="EMBL" id="BA000045">
    <property type="protein sequence ID" value="BAC88996.1"/>
    <property type="molecule type" value="Genomic_DNA"/>
</dbReference>
<dbReference type="PANTHER" id="PTHR43806:SF11">
    <property type="entry name" value="CEREVISIN-RELATED"/>
    <property type="match status" value="1"/>
</dbReference>
<keyword evidence="2 5" id="KW-0645">Protease</keyword>
<dbReference type="EnsemblBacteria" id="BAC88996">
    <property type="protein sequence ID" value="BAC88996"/>
    <property type="gene ID" value="BAC88996"/>
</dbReference>
<dbReference type="InterPro" id="IPR015500">
    <property type="entry name" value="Peptidase_S8_subtilisin-rel"/>
</dbReference>
<dbReference type="HOGENOM" id="CLU_416060_0_0_3"/>
<dbReference type="InterPro" id="IPR023828">
    <property type="entry name" value="Peptidase_S8_Ser-AS"/>
</dbReference>
<name>Q7NLR6_GLOVI</name>
<dbReference type="InterPro" id="IPR050131">
    <property type="entry name" value="Peptidase_S8_subtilisin-like"/>
</dbReference>
<gene>
    <name evidence="8" type="ordered locus">gll1055</name>
</gene>
<dbReference type="InterPro" id="IPR000209">
    <property type="entry name" value="Peptidase_S8/S53_dom"/>
</dbReference>
<feature type="domain" description="Peptidase S8/S53" evidence="7">
    <location>
        <begin position="255"/>
        <end position="387"/>
    </location>
</feature>
<dbReference type="Gene3D" id="3.40.50.200">
    <property type="entry name" value="Peptidase S8/S53 domain"/>
    <property type="match status" value="2"/>
</dbReference>
<evidence type="ECO:0000313" key="8">
    <source>
        <dbReference type="EMBL" id="BAC88996.1"/>
    </source>
</evidence>
<dbReference type="InParanoid" id="Q7NLR6"/>
<evidence type="ECO:0000256" key="6">
    <source>
        <dbReference type="SAM" id="Phobius"/>
    </source>
</evidence>
<dbReference type="AlphaFoldDB" id="Q7NLR6"/>